<evidence type="ECO:0000313" key="3">
    <source>
        <dbReference type="Proteomes" id="UP001174691"/>
    </source>
</evidence>
<reference evidence="2" key="1">
    <citation type="submission" date="2022-07" db="EMBL/GenBank/DDBJ databases">
        <title>Fungi with potential for degradation of polypropylene.</title>
        <authorList>
            <person name="Gostincar C."/>
        </authorList>
    </citation>
    <scope>NUCLEOTIDE SEQUENCE</scope>
    <source>
        <strain evidence="2">EXF-13287</strain>
    </source>
</reference>
<gene>
    <name evidence="2" type="ORF">NKR19_g9673</name>
</gene>
<accession>A0AA38R9D5</accession>
<dbReference type="AlphaFoldDB" id="A0AA38R9D5"/>
<dbReference type="EMBL" id="JANBVN010000248">
    <property type="protein sequence ID" value="KAJ9130999.1"/>
    <property type="molecule type" value="Genomic_DNA"/>
</dbReference>
<keyword evidence="1" id="KW-0732">Signal</keyword>
<dbReference type="Proteomes" id="UP001174691">
    <property type="component" value="Unassembled WGS sequence"/>
</dbReference>
<evidence type="ECO:0000256" key="1">
    <source>
        <dbReference type="SAM" id="SignalP"/>
    </source>
</evidence>
<keyword evidence="3" id="KW-1185">Reference proteome</keyword>
<evidence type="ECO:0000313" key="2">
    <source>
        <dbReference type="EMBL" id="KAJ9130999.1"/>
    </source>
</evidence>
<comment type="caution">
    <text evidence="2">The sequence shown here is derived from an EMBL/GenBank/DDBJ whole genome shotgun (WGS) entry which is preliminary data.</text>
</comment>
<feature type="signal peptide" evidence="1">
    <location>
        <begin position="1"/>
        <end position="20"/>
    </location>
</feature>
<organism evidence="2 3">
    <name type="scientific">Coniochaeta hoffmannii</name>
    <dbReference type="NCBI Taxonomy" id="91930"/>
    <lineage>
        <taxon>Eukaryota</taxon>
        <taxon>Fungi</taxon>
        <taxon>Dikarya</taxon>
        <taxon>Ascomycota</taxon>
        <taxon>Pezizomycotina</taxon>
        <taxon>Sordariomycetes</taxon>
        <taxon>Sordariomycetidae</taxon>
        <taxon>Coniochaetales</taxon>
        <taxon>Coniochaetaceae</taxon>
        <taxon>Coniochaeta</taxon>
    </lineage>
</organism>
<name>A0AA38R9D5_9PEZI</name>
<feature type="chain" id="PRO_5041258724" evidence="1">
    <location>
        <begin position="21"/>
        <end position="95"/>
    </location>
</feature>
<protein>
    <submittedName>
        <fullName evidence="2">Uncharacterized protein</fullName>
    </submittedName>
</protein>
<sequence length="95" mass="10041">MKTTTIRILAILAASPVALARPKVARSVDIVCPGPAEVPTISARDISSENDPTGLFRRDCFVTCSITADCRNIGCGTCVPKHDACGDWYLACSGK</sequence>
<proteinExistence type="predicted"/>